<evidence type="ECO:0000313" key="3">
    <source>
        <dbReference type="Proteomes" id="UP001385892"/>
    </source>
</evidence>
<dbReference type="Gene3D" id="3.60.21.10">
    <property type="match status" value="1"/>
</dbReference>
<organism evidence="2 3">
    <name type="scientific">Variovorax rhizosphaerae</name>
    <dbReference type="NCBI Taxonomy" id="1836200"/>
    <lineage>
        <taxon>Bacteria</taxon>
        <taxon>Pseudomonadati</taxon>
        <taxon>Pseudomonadota</taxon>
        <taxon>Betaproteobacteria</taxon>
        <taxon>Burkholderiales</taxon>
        <taxon>Comamonadaceae</taxon>
        <taxon>Variovorax</taxon>
    </lineage>
</organism>
<comment type="caution">
    <text evidence="2">The sequence shown here is derived from an EMBL/GenBank/DDBJ whole genome shotgun (WGS) entry which is preliminary data.</text>
</comment>
<proteinExistence type="predicted"/>
<dbReference type="PANTHER" id="PTHR42850:SF8">
    <property type="entry name" value="SERINE_THREONINE-PROTEIN PHOSPHATASE 2"/>
    <property type="match status" value="1"/>
</dbReference>
<reference evidence="2 3" key="1">
    <citation type="submission" date="2024-03" db="EMBL/GenBank/DDBJ databases">
        <title>Novel species of the genus Variovorax.</title>
        <authorList>
            <person name="Liu Q."/>
            <person name="Xin Y.-H."/>
        </authorList>
    </citation>
    <scope>NUCLEOTIDE SEQUENCE [LARGE SCALE GENOMIC DNA]</scope>
    <source>
        <strain evidence="2 3">KACC 18900</strain>
    </source>
</reference>
<gene>
    <name evidence="2" type="ORF">WKW82_02495</name>
</gene>
<sequence length="244" mass="27113">MTAIARFARNTLGRDFAVGDIHGAFGALKVALDAIGFDSATDRLFSVGDLVDRGPDSAQVVAWLDLPWFHAICGNHDFMAWRSALGRPFEPVDHAAHGGAWLRDLPVAERRRIGERLRALPMAFEVETSGGVVGMVHADFPSDDWRDLSAIDWRALDNIDSIASQCLWSIERHQRRYRGVVRNIRAVVHGHMTIPAMETLGNVHFIDTGGWHPSGRFTFLELGELKAFTGPGPEREPANARRNR</sequence>
<dbReference type="EMBL" id="JBBKZT010000001">
    <property type="protein sequence ID" value="MEJ8845499.1"/>
    <property type="molecule type" value="Genomic_DNA"/>
</dbReference>
<dbReference type="RefSeq" id="WP_340340664.1">
    <property type="nucleotide sequence ID" value="NZ_JBBKZT010000001.1"/>
</dbReference>
<dbReference type="InterPro" id="IPR029052">
    <property type="entry name" value="Metallo-depent_PP-like"/>
</dbReference>
<dbReference type="PANTHER" id="PTHR42850">
    <property type="entry name" value="METALLOPHOSPHOESTERASE"/>
    <property type="match status" value="1"/>
</dbReference>
<keyword evidence="3" id="KW-1185">Reference proteome</keyword>
<accession>A0ABU8WDL2</accession>
<dbReference type="SUPFAM" id="SSF56300">
    <property type="entry name" value="Metallo-dependent phosphatases"/>
    <property type="match status" value="1"/>
</dbReference>
<dbReference type="InterPro" id="IPR004843">
    <property type="entry name" value="Calcineurin-like_PHP"/>
</dbReference>
<evidence type="ECO:0000313" key="2">
    <source>
        <dbReference type="EMBL" id="MEJ8845499.1"/>
    </source>
</evidence>
<name>A0ABU8WDL2_9BURK</name>
<dbReference type="Pfam" id="PF00149">
    <property type="entry name" value="Metallophos"/>
    <property type="match status" value="1"/>
</dbReference>
<protein>
    <submittedName>
        <fullName evidence="2">Metallophosphoesterase</fullName>
    </submittedName>
</protein>
<feature type="domain" description="Calcineurin-like phosphoesterase" evidence="1">
    <location>
        <begin position="17"/>
        <end position="192"/>
    </location>
</feature>
<evidence type="ECO:0000259" key="1">
    <source>
        <dbReference type="Pfam" id="PF00149"/>
    </source>
</evidence>
<dbReference type="Proteomes" id="UP001385892">
    <property type="component" value="Unassembled WGS sequence"/>
</dbReference>
<dbReference type="InterPro" id="IPR050126">
    <property type="entry name" value="Ap4A_hydrolase"/>
</dbReference>